<comment type="subcellular location">
    <subcellularLocation>
        <location evidence="1">Membrane</location>
        <topology evidence="1">Lipid-anchor</topology>
    </subcellularLocation>
</comment>
<proteinExistence type="inferred from homology"/>
<evidence type="ECO:0000313" key="8">
    <source>
        <dbReference type="Proteomes" id="UP000051739"/>
    </source>
</evidence>
<reference evidence="7 8" key="1">
    <citation type="journal article" date="2015" name="Genome Announc.">
        <title>Expanding the biotechnology potential of lactobacilli through comparative genomics of 213 strains and associated genera.</title>
        <authorList>
            <person name="Sun Z."/>
            <person name="Harris H.M."/>
            <person name="McCann A."/>
            <person name="Guo C."/>
            <person name="Argimon S."/>
            <person name="Zhang W."/>
            <person name="Yang X."/>
            <person name="Jeffery I.B."/>
            <person name="Cooney J.C."/>
            <person name="Kagawa T.F."/>
            <person name="Liu W."/>
            <person name="Song Y."/>
            <person name="Salvetti E."/>
            <person name="Wrobel A."/>
            <person name="Rasinkangas P."/>
            <person name="Parkhill J."/>
            <person name="Rea M.C."/>
            <person name="O'Sullivan O."/>
            <person name="Ritari J."/>
            <person name="Douillard F.P."/>
            <person name="Paul Ross R."/>
            <person name="Yang R."/>
            <person name="Briner A.E."/>
            <person name="Felis G.E."/>
            <person name="de Vos W.M."/>
            <person name="Barrangou R."/>
            <person name="Klaenhammer T.R."/>
            <person name="Caufield P.W."/>
            <person name="Cui Y."/>
            <person name="Zhang H."/>
            <person name="O'Toole P.W."/>
        </authorList>
    </citation>
    <scope>NUCLEOTIDE SEQUENCE [LARGE SCALE GENOMIC DNA]</scope>
    <source>
        <strain evidence="7 8">DSM 16045</strain>
    </source>
</reference>
<evidence type="ECO:0000256" key="1">
    <source>
        <dbReference type="ARBA" id="ARBA00004635"/>
    </source>
</evidence>
<gene>
    <name evidence="7" type="ORF">FC60_GL001390</name>
</gene>
<dbReference type="InterPro" id="IPR004872">
    <property type="entry name" value="Lipoprotein_NlpA"/>
</dbReference>
<evidence type="ECO:0000313" key="7">
    <source>
        <dbReference type="EMBL" id="KRM03094.1"/>
    </source>
</evidence>
<dbReference type="PANTHER" id="PTHR30429:SF0">
    <property type="entry name" value="METHIONINE-BINDING LIPOPROTEIN METQ"/>
    <property type="match status" value="1"/>
</dbReference>
<name>A0A0R1VJG9_9LACO</name>
<keyword evidence="6 7" id="KW-0449">Lipoprotein</keyword>
<evidence type="ECO:0000256" key="6">
    <source>
        <dbReference type="ARBA" id="ARBA00023288"/>
    </source>
</evidence>
<keyword evidence="4" id="KW-0472">Membrane</keyword>
<protein>
    <submittedName>
        <fullName evidence="7">NLPA lipoprotein</fullName>
    </submittedName>
</protein>
<evidence type="ECO:0000256" key="3">
    <source>
        <dbReference type="ARBA" id="ARBA00022729"/>
    </source>
</evidence>
<dbReference type="AlphaFoldDB" id="A0A0R1VJG9"/>
<keyword evidence="8" id="KW-1185">Reference proteome</keyword>
<sequence>MRLKNVIKLISIFILSIGIFVGINQGKVHAYSSDTKTIKLGTSPGPYSDLFWNGIRPILEKDGYKVEKVNFSDLNHADEALKEGSVDLNVEQHTAWLKNYNKQNNADFVGLTAIPSVPMGIYAGKSTSLKNIPNKAKVAIPNDASNRSRAYQLLAQEGIIKLKSSAKNSPTVTQKDITSNPHKLQFVEMNSSQIPRSLKDVNYGILPGSISYSSKVSTKKRLAKEKIQSQYLLQATVNKKDENTAWTKAVKKAYQSQEFKNYVNKHNKQGYWYVPNYK</sequence>
<keyword evidence="3" id="KW-0732">Signal</keyword>
<dbReference type="PANTHER" id="PTHR30429">
    <property type="entry name" value="D-METHIONINE-BINDING LIPOPROTEIN METQ"/>
    <property type="match status" value="1"/>
</dbReference>
<accession>A0A0R1VJG9</accession>
<keyword evidence="5" id="KW-0564">Palmitate</keyword>
<organism evidence="7 8">
    <name type="scientific">Limosilactobacillus gastricus DSM 16045</name>
    <dbReference type="NCBI Taxonomy" id="1423749"/>
    <lineage>
        <taxon>Bacteria</taxon>
        <taxon>Bacillati</taxon>
        <taxon>Bacillota</taxon>
        <taxon>Bacilli</taxon>
        <taxon>Lactobacillales</taxon>
        <taxon>Lactobacillaceae</taxon>
        <taxon>Limosilactobacillus</taxon>
    </lineage>
</organism>
<comment type="similarity">
    <text evidence="2">Belongs to the NlpA lipoprotein family.</text>
</comment>
<dbReference type="EMBL" id="AZFN01000005">
    <property type="protein sequence ID" value="KRM03094.1"/>
    <property type="molecule type" value="Genomic_DNA"/>
</dbReference>
<dbReference type="RefSeq" id="WP_082601319.1">
    <property type="nucleotide sequence ID" value="NZ_AZFN01000005.1"/>
</dbReference>
<evidence type="ECO:0000256" key="5">
    <source>
        <dbReference type="ARBA" id="ARBA00023139"/>
    </source>
</evidence>
<evidence type="ECO:0000256" key="2">
    <source>
        <dbReference type="ARBA" id="ARBA00008973"/>
    </source>
</evidence>
<dbReference type="Gene3D" id="3.40.190.10">
    <property type="entry name" value="Periplasmic binding protein-like II"/>
    <property type="match status" value="2"/>
</dbReference>
<dbReference type="Pfam" id="PF03180">
    <property type="entry name" value="Lipoprotein_9"/>
    <property type="match status" value="1"/>
</dbReference>
<evidence type="ECO:0000256" key="4">
    <source>
        <dbReference type="ARBA" id="ARBA00023136"/>
    </source>
</evidence>
<dbReference type="GO" id="GO:0016020">
    <property type="term" value="C:membrane"/>
    <property type="evidence" value="ECO:0007669"/>
    <property type="project" value="UniProtKB-SubCell"/>
</dbReference>
<dbReference type="PATRIC" id="fig|1423749.3.peg.1434"/>
<comment type="caution">
    <text evidence="7">The sequence shown here is derived from an EMBL/GenBank/DDBJ whole genome shotgun (WGS) entry which is preliminary data.</text>
</comment>
<dbReference type="SUPFAM" id="SSF53850">
    <property type="entry name" value="Periplasmic binding protein-like II"/>
    <property type="match status" value="1"/>
</dbReference>
<dbReference type="Proteomes" id="UP000051739">
    <property type="component" value="Unassembled WGS sequence"/>
</dbReference>